<evidence type="ECO:0000313" key="2">
    <source>
        <dbReference type="EMBL" id="GBP78697.1"/>
    </source>
</evidence>
<accession>A0A4C1YWD7</accession>
<evidence type="ECO:0000313" key="3">
    <source>
        <dbReference type="Proteomes" id="UP000299102"/>
    </source>
</evidence>
<dbReference type="EMBL" id="BGZK01001381">
    <property type="protein sequence ID" value="GBP78697.1"/>
    <property type="molecule type" value="Genomic_DNA"/>
</dbReference>
<name>A0A4C1YWD7_EUMVA</name>
<evidence type="ECO:0000256" key="1">
    <source>
        <dbReference type="SAM" id="MobiDB-lite"/>
    </source>
</evidence>
<feature type="region of interest" description="Disordered" evidence="1">
    <location>
        <begin position="58"/>
        <end position="122"/>
    </location>
</feature>
<proteinExistence type="predicted"/>
<gene>
    <name evidence="2" type="ORF">EVAR_90566_1</name>
</gene>
<dbReference type="AlphaFoldDB" id="A0A4C1YWD7"/>
<dbReference type="Proteomes" id="UP000299102">
    <property type="component" value="Unassembled WGS sequence"/>
</dbReference>
<feature type="compositionally biased region" description="Basic and acidic residues" evidence="1">
    <location>
        <begin position="102"/>
        <end position="112"/>
    </location>
</feature>
<comment type="caution">
    <text evidence="2">The sequence shown here is derived from an EMBL/GenBank/DDBJ whole genome shotgun (WGS) entry which is preliminary data.</text>
</comment>
<organism evidence="2 3">
    <name type="scientific">Eumeta variegata</name>
    <name type="common">Bagworm moth</name>
    <name type="synonym">Eumeta japonica</name>
    <dbReference type="NCBI Taxonomy" id="151549"/>
    <lineage>
        <taxon>Eukaryota</taxon>
        <taxon>Metazoa</taxon>
        <taxon>Ecdysozoa</taxon>
        <taxon>Arthropoda</taxon>
        <taxon>Hexapoda</taxon>
        <taxon>Insecta</taxon>
        <taxon>Pterygota</taxon>
        <taxon>Neoptera</taxon>
        <taxon>Endopterygota</taxon>
        <taxon>Lepidoptera</taxon>
        <taxon>Glossata</taxon>
        <taxon>Ditrysia</taxon>
        <taxon>Tineoidea</taxon>
        <taxon>Psychidae</taxon>
        <taxon>Oiketicinae</taxon>
        <taxon>Eumeta</taxon>
    </lineage>
</organism>
<reference evidence="2 3" key="1">
    <citation type="journal article" date="2019" name="Commun. Biol.">
        <title>The bagworm genome reveals a unique fibroin gene that provides high tensile strength.</title>
        <authorList>
            <person name="Kono N."/>
            <person name="Nakamura H."/>
            <person name="Ohtoshi R."/>
            <person name="Tomita M."/>
            <person name="Numata K."/>
            <person name="Arakawa K."/>
        </authorList>
    </citation>
    <scope>NUCLEOTIDE SEQUENCE [LARGE SCALE GENOMIC DNA]</scope>
</reference>
<protein>
    <submittedName>
        <fullName evidence="2">Uncharacterized protein</fullName>
    </submittedName>
</protein>
<keyword evidence="3" id="KW-1185">Reference proteome</keyword>
<feature type="region of interest" description="Disordered" evidence="1">
    <location>
        <begin position="1"/>
        <end position="26"/>
    </location>
</feature>
<feature type="compositionally biased region" description="Basic residues" evidence="1">
    <location>
        <begin position="92"/>
        <end position="101"/>
    </location>
</feature>
<sequence length="250" mass="28426">MCGLYEKKVRPAITAGTGPPRRTRSWAPMENRAPLSVILRCCCKGLGLRPYWRNPTNRKRRKRWISGTTSDQTEHQAKGNETSRVIESRNSRNSRRRRGRVSRGDARARGLKPELPTQSYTKTSRHQYEFEFSLKIGPILRNDNIMPMGLLYDKCTANTKSDLIIRYQEKIIPKGCTGAVARVERPLRRAHPVPTLTPSRSLSVSDEQPLFCILTTIKIRSYGVTEWRLCWAGGGQSCRGAARGWPCVLE</sequence>